<feature type="region of interest" description="Disordered" evidence="9">
    <location>
        <begin position="415"/>
        <end position="438"/>
    </location>
</feature>
<proteinExistence type="inferred from homology"/>
<evidence type="ECO:0000256" key="4">
    <source>
        <dbReference type="ARBA" id="ARBA00022525"/>
    </source>
</evidence>
<evidence type="ECO:0000313" key="13">
    <source>
        <dbReference type="Proteomes" id="UP000710440"/>
    </source>
</evidence>
<dbReference type="GO" id="GO:0098552">
    <property type="term" value="C:side of membrane"/>
    <property type="evidence" value="ECO:0007669"/>
    <property type="project" value="UniProtKB-KW"/>
</dbReference>
<accession>A0A9P3C0C1</accession>
<protein>
    <recommendedName>
        <fullName evidence="11">CFEM domain-containing protein</fullName>
    </recommendedName>
</protein>
<evidence type="ECO:0000256" key="5">
    <source>
        <dbReference type="ARBA" id="ARBA00022622"/>
    </source>
</evidence>
<keyword evidence="4" id="KW-0964">Secreted</keyword>
<keyword evidence="5" id="KW-0336">GPI-anchor</keyword>
<feature type="compositionally biased region" description="Low complexity" evidence="9">
    <location>
        <begin position="429"/>
        <end position="438"/>
    </location>
</feature>
<reference evidence="12 13" key="1">
    <citation type="submission" date="2021-02" db="EMBL/GenBank/DDBJ databases">
        <title>Pan-genome distribution and transcriptional activeness of fungal secondary metabolism genes in Aspergillus section Fumigati.</title>
        <authorList>
            <person name="Takahashi H."/>
            <person name="Umemura M."/>
            <person name="Ninomiya A."/>
            <person name="Kusuya Y."/>
            <person name="Urayama S."/>
            <person name="Shimizu M."/>
            <person name="Watanabe A."/>
            <person name="Kamei K."/>
            <person name="Yaguchi T."/>
            <person name="Hagiwara D."/>
        </authorList>
    </citation>
    <scope>NUCLEOTIDE SEQUENCE [LARGE SCALE GENOMIC DNA]</scope>
    <source>
        <strain evidence="12 13">IFM 47045</strain>
    </source>
</reference>
<dbReference type="RefSeq" id="XP_043124920.1">
    <property type="nucleotide sequence ID" value="XM_043268985.1"/>
</dbReference>
<dbReference type="GO" id="GO:0005576">
    <property type="term" value="C:extracellular region"/>
    <property type="evidence" value="ECO:0007669"/>
    <property type="project" value="UniProtKB-SubCell"/>
</dbReference>
<evidence type="ECO:0000259" key="11">
    <source>
        <dbReference type="Pfam" id="PF05730"/>
    </source>
</evidence>
<feature type="domain" description="CFEM" evidence="11">
    <location>
        <begin position="447"/>
        <end position="510"/>
    </location>
</feature>
<dbReference type="EMBL" id="BOPL01000003">
    <property type="protein sequence ID" value="GIK01734.1"/>
    <property type="molecule type" value="Genomic_DNA"/>
</dbReference>
<feature type="chain" id="PRO_5040330467" description="CFEM domain-containing protein" evidence="10">
    <location>
        <begin position="18"/>
        <end position="672"/>
    </location>
</feature>
<comment type="subcellular location">
    <subcellularLocation>
        <location evidence="1">Membrane</location>
        <topology evidence="1">Lipid-anchor</topology>
        <topology evidence="1">GPI-anchor</topology>
    </subcellularLocation>
    <subcellularLocation>
        <location evidence="2">Secreted</location>
    </subcellularLocation>
</comment>
<evidence type="ECO:0000313" key="12">
    <source>
        <dbReference type="EMBL" id="GIK01734.1"/>
    </source>
</evidence>
<dbReference type="OrthoDB" id="5431405at2759"/>
<comment type="caution">
    <text evidence="12">The sequence shown here is derived from an EMBL/GenBank/DDBJ whole genome shotgun (WGS) entry which is preliminary data.</text>
</comment>
<comment type="similarity">
    <text evidence="3">Belongs to the RBT5 family.</text>
</comment>
<feature type="region of interest" description="Disordered" evidence="9">
    <location>
        <begin position="544"/>
        <end position="563"/>
    </location>
</feature>
<feature type="compositionally biased region" description="Low complexity" evidence="9">
    <location>
        <begin position="215"/>
        <end position="229"/>
    </location>
</feature>
<evidence type="ECO:0000256" key="2">
    <source>
        <dbReference type="ARBA" id="ARBA00004613"/>
    </source>
</evidence>
<evidence type="ECO:0000256" key="1">
    <source>
        <dbReference type="ARBA" id="ARBA00004589"/>
    </source>
</evidence>
<keyword evidence="8" id="KW-0449">Lipoprotein</keyword>
<feature type="signal peptide" evidence="10">
    <location>
        <begin position="1"/>
        <end position="17"/>
    </location>
</feature>
<name>A0A9P3C0C1_ASPVI</name>
<keyword evidence="13" id="KW-1185">Reference proteome</keyword>
<evidence type="ECO:0000256" key="3">
    <source>
        <dbReference type="ARBA" id="ARBA00010031"/>
    </source>
</evidence>
<organism evidence="12 13">
    <name type="scientific">Aspergillus viridinutans</name>
    <dbReference type="NCBI Taxonomy" id="75553"/>
    <lineage>
        <taxon>Eukaryota</taxon>
        <taxon>Fungi</taxon>
        <taxon>Dikarya</taxon>
        <taxon>Ascomycota</taxon>
        <taxon>Pezizomycotina</taxon>
        <taxon>Eurotiomycetes</taxon>
        <taxon>Eurotiomycetidae</taxon>
        <taxon>Eurotiales</taxon>
        <taxon>Aspergillaceae</taxon>
        <taxon>Aspergillus</taxon>
        <taxon>Aspergillus subgen. Fumigati</taxon>
    </lineage>
</organism>
<evidence type="ECO:0000256" key="7">
    <source>
        <dbReference type="ARBA" id="ARBA00023157"/>
    </source>
</evidence>
<dbReference type="GeneID" id="66933754"/>
<evidence type="ECO:0000256" key="6">
    <source>
        <dbReference type="ARBA" id="ARBA00022729"/>
    </source>
</evidence>
<feature type="compositionally biased region" description="Polar residues" evidence="9">
    <location>
        <begin position="198"/>
        <end position="209"/>
    </location>
</feature>
<dbReference type="InterPro" id="IPR008427">
    <property type="entry name" value="Extracellular_membr_CFEM_dom"/>
</dbReference>
<sequence length="672" mass="67364">MKAVSVTLVSLFAVAQATGSWWVTDKCYSNPENSDNHCTEHQKGGWDWSDLTTGSFSSYGGFDFSGFKCSDNFSGGSKRSFGGGKCIEGKLSSTPKFSCGQEQKGFSISKLHLSTSKETDVHIVYGMPDGSTCRNVASCSPEGTQVSNDQCGGATSVSFEPPAGSDDDDCDIGVHSIDFDCSPGKTTSTPTAAVPTETGVSPESSSTPAIPTPLPSSSDVVPTSSSAGITTPVPVTTPVQWTTSTVYTTSEITITSCAPTVTNCPANSISVITSTIAVSTTVCPVTATETASVSLPSSVAAGSSSGSPTPDVTPSETTPSETSPESTPTGSSPVESSSSTPAITTPATPAPSNTAPAITGDVTTTVVTYETVTTCPVTEIITSSGTVTTSTYSTVSTVTLTSTATVCTRCTAGSTTLPSGQSPVTASETSDVPSVTATPSSVPSAPCPNIVPKCINTWLSLLPKCDSNSDASCFCPSSEFTDKVIACVQSWGASQSEIQAALSYFTGICAAYVPQNPGIVTGIPTTITLVPTVTPTGADAVTAQPTGGATATPTGSAAVTPAPQAPSAPCTTITYSSYTVTVPQVAFTTATGGSTTTVGLIPGPAPTSGVSAGTTTRVPNPWLSSTLVTHPGTASATTSPTAGPLLSNDASSGSVSSMVWAVAVAALFGALY</sequence>
<dbReference type="Pfam" id="PF05730">
    <property type="entry name" value="CFEM"/>
    <property type="match status" value="1"/>
</dbReference>
<keyword evidence="7" id="KW-1015">Disulfide bond</keyword>
<dbReference type="Proteomes" id="UP000710440">
    <property type="component" value="Unassembled WGS sequence"/>
</dbReference>
<feature type="compositionally biased region" description="Polar residues" evidence="9">
    <location>
        <begin position="415"/>
        <end position="428"/>
    </location>
</feature>
<evidence type="ECO:0000256" key="9">
    <source>
        <dbReference type="SAM" id="MobiDB-lite"/>
    </source>
</evidence>
<keyword evidence="6 10" id="KW-0732">Signal</keyword>
<evidence type="ECO:0000256" key="8">
    <source>
        <dbReference type="ARBA" id="ARBA00023288"/>
    </source>
</evidence>
<feature type="region of interest" description="Disordered" evidence="9">
    <location>
        <begin position="292"/>
        <end position="358"/>
    </location>
</feature>
<keyword evidence="5" id="KW-0472">Membrane</keyword>
<feature type="compositionally biased region" description="Low complexity" evidence="9">
    <location>
        <begin position="544"/>
        <end position="562"/>
    </location>
</feature>
<feature type="region of interest" description="Disordered" evidence="9">
    <location>
        <begin position="185"/>
        <end position="229"/>
    </location>
</feature>
<keyword evidence="5" id="KW-0325">Glycoprotein</keyword>
<evidence type="ECO:0000256" key="10">
    <source>
        <dbReference type="SAM" id="SignalP"/>
    </source>
</evidence>
<dbReference type="AlphaFoldDB" id="A0A9P3C0C1"/>
<gene>
    <name evidence="12" type="ORF">Aspvir_005772</name>
</gene>